<evidence type="ECO:0000256" key="7">
    <source>
        <dbReference type="ARBA" id="ARBA00023136"/>
    </source>
</evidence>
<evidence type="ECO:0000256" key="9">
    <source>
        <dbReference type="ARBA" id="ARBA00023224"/>
    </source>
</evidence>
<dbReference type="VEuPathDB" id="VectorBase:AFUN001688"/>
<evidence type="ECO:0000256" key="10">
    <source>
        <dbReference type="SAM" id="Phobius"/>
    </source>
</evidence>
<dbReference type="Pfam" id="PF02949">
    <property type="entry name" value="7tm_6"/>
    <property type="match status" value="1"/>
</dbReference>
<evidence type="ECO:0000313" key="11">
    <source>
        <dbReference type="EnsemblMetazoa" id="AFUN001688-PA"/>
    </source>
</evidence>
<dbReference type="GO" id="GO:0007165">
    <property type="term" value="P:signal transduction"/>
    <property type="evidence" value="ECO:0007669"/>
    <property type="project" value="UniProtKB-KW"/>
</dbReference>
<feature type="transmembrane region" description="Helical" evidence="10">
    <location>
        <begin position="191"/>
        <end position="215"/>
    </location>
</feature>
<evidence type="ECO:0000256" key="1">
    <source>
        <dbReference type="ARBA" id="ARBA00004651"/>
    </source>
</evidence>
<keyword evidence="9" id="KW-0807">Transducer</keyword>
<evidence type="ECO:0000256" key="2">
    <source>
        <dbReference type="ARBA" id="ARBA00022475"/>
    </source>
</evidence>
<dbReference type="PANTHER" id="PTHR21137">
    <property type="entry name" value="ODORANT RECEPTOR"/>
    <property type="match status" value="1"/>
</dbReference>
<dbReference type="GO" id="GO:0005886">
    <property type="term" value="C:plasma membrane"/>
    <property type="evidence" value="ECO:0007669"/>
    <property type="project" value="UniProtKB-SubCell"/>
</dbReference>
<evidence type="ECO:0000256" key="5">
    <source>
        <dbReference type="ARBA" id="ARBA00022725"/>
    </source>
</evidence>
<dbReference type="AlphaFoldDB" id="A0A182R692"/>
<keyword evidence="5" id="KW-0552">Olfaction</keyword>
<evidence type="ECO:0000256" key="3">
    <source>
        <dbReference type="ARBA" id="ARBA00022606"/>
    </source>
</evidence>
<keyword evidence="2" id="KW-1003">Cell membrane</keyword>
<dbReference type="InterPro" id="IPR004117">
    <property type="entry name" value="7tm6_olfct_rcpt"/>
</dbReference>
<dbReference type="GO" id="GO:0005549">
    <property type="term" value="F:odorant binding"/>
    <property type="evidence" value="ECO:0007669"/>
    <property type="project" value="InterPro"/>
</dbReference>
<feature type="transmembrane region" description="Helical" evidence="10">
    <location>
        <begin position="308"/>
        <end position="331"/>
    </location>
</feature>
<reference evidence="11" key="1">
    <citation type="submission" date="2020-05" db="UniProtKB">
        <authorList>
            <consortium name="EnsemblMetazoa"/>
        </authorList>
    </citation>
    <scope>IDENTIFICATION</scope>
    <source>
        <strain evidence="11">FUMOZ</strain>
    </source>
</reference>
<keyword evidence="8" id="KW-0675">Receptor</keyword>
<dbReference type="STRING" id="62324.A0A182R692"/>
<keyword evidence="3" id="KW-0716">Sensory transduction</keyword>
<protein>
    <submittedName>
        <fullName evidence="11">Uncharacterized protein</fullName>
    </submittedName>
</protein>
<accession>A0A182R692</accession>
<evidence type="ECO:0000256" key="8">
    <source>
        <dbReference type="ARBA" id="ARBA00023170"/>
    </source>
</evidence>
<feature type="transmembrane region" description="Helical" evidence="10">
    <location>
        <begin position="282"/>
        <end position="302"/>
    </location>
</feature>
<sequence length="409" mass="46999">MALQRIVQCGLSFLQDHFNVGHPSKHFCLLRCLDVVSPAMLIQRPRSNLELCIKMISLVILLTHTAGLAYDIFHQEDVRVAMDIFSILSMFSAVVARNTCLQQYQSHINAMELLDENPNFEVGTPYAETIRRRTVKQNNRYLGSYLMALFLTAIVWVCQNMVMKNSFVTIITHFPIDLSERAPVLERLTQLFYTFASFLWAWYHATGQLIIIVLIRFTITEFRVFLHSLSTLDTQIHDQLLLDPEGNEERVVREVVYKHARRHSELIVAVMHMRMILRNYSLVHFSFYMIIMAAFMARVLVIPGSSSLGMVIPLLVTAVFFLETLGLCMLIEQLIELNRSVSFQLYGFNWTRYLPYGNSIKRTMMLMIMQANNTKDFSAGGLTTVSADLFAKTCRLIYTIMMGMANLAT</sequence>
<name>A0A182R692_ANOFN</name>
<dbReference type="EnsemblMetazoa" id="AFUN001688-RA">
    <property type="protein sequence ID" value="AFUN001688-PA"/>
    <property type="gene ID" value="AFUN001688"/>
</dbReference>
<keyword evidence="7 10" id="KW-0472">Membrane</keyword>
<proteinExistence type="predicted"/>
<feature type="transmembrane region" description="Helical" evidence="10">
    <location>
        <begin position="141"/>
        <end position="162"/>
    </location>
</feature>
<evidence type="ECO:0000256" key="6">
    <source>
        <dbReference type="ARBA" id="ARBA00022989"/>
    </source>
</evidence>
<evidence type="ECO:0000256" key="4">
    <source>
        <dbReference type="ARBA" id="ARBA00022692"/>
    </source>
</evidence>
<keyword evidence="4 10" id="KW-0812">Transmembrane</keyword>
<comment type="subcellular location">
    <subcellularLocation>
        <location evidence="1">Cell membrane</location>
        <topology evidence="1">Multi-pass membrane protein</topology>
    </subcellularLocation>
</comment>
<dbReference type="GO" id="GO:0004984">
    <property type="term" value="F:olfactory receptor activity"/>
    <property type="evidence" value="ECO:0007669"/>
    <property type="project" value="InterPro"/>
</dbReference>
<organism evidence="11">
    <name type="scientific">Anopheles funestus</name>
    <name type="common">African malaria mosquito</name>
    <dbReference type="NCBI Taxonomy" id="62324"/>
    <lineage>
        <taxon>Eukaryota</taxon>
        <taxon>Metazoa</taxon>
        <taxon>Ecdysozoa</taxon>
        <taxon>Arthropoda</taxon>
        <taxon>Hexapoda</taxon>
        <taxon>Insecta</taxon>
        <taxon>Pterygota</taxon>
        <taxon>Neoptera</taxon>
        <taxon>Endopterygota</taxon>
        <taxon>Diptera</taxon>
        <taxon>Nematocera</taxon>
        <taxon>Culicoidea</taxon>
        <taxon>Culicidae</taxon>
        <taxon>Anophelinae</taxon>
        <taxon>Anopheles</taxon>
    </lineage>
</organism>
<dbReference type="PANTHER" id="PTHR21137:SF35">
    <property type="entry name" value="ODORANT RECEPTOR 19A-RELATED"/>
    <property type="match status" value="1"/>
</dbReference>
<keyword evidence="6 10" id="KW-1133">Transmembrane helix</keyword>